<reference evidence="3" key="1">
    <citation type="journal article" date="2019" name="Int. J. Syst. Evol. Microbiol.">
        <title>The Global Catalogue of Microorganisms (GCM) 10K type strain sequencing project: providing services to taxonomists for standard genome sequencing and annotation.</title>
        <authorList>
            <consortium name="The Broad Institute Genomics Platform"/>
            <consortium name="The Broad Institute Genome Sequencing Center for Infectious Disease"/>
            <person name="Wu L."/>
            <person name="Ma J."/>
        </authorList>
    </citation>
    <scope>NUCLEOTIDE SEQUENCE [LARGE SCALE GENOMIC DNA]</scope>
    <source>
        <strain evidence="3">CCUG 60022</strain>
    </source>
</reference>
<proteinExistence type="predicted"/>
<dbReference type="RefSeq" id="WP_298262548.1">
    <property type="nucleotide sequence ID" value="NZ_JBHTIC010000008.1"/>
</dbReference>
<gene>
    <name evidence="2" type="ORF">ACFQZW_09075</name>
</gene>
<dbReference type="EMBL" id="JBHTIC010000008">
    <property type="protein sequence ID" value="MFD0762233.1"/>
    <property type="molecule type" value="Genomic_DNA"/>
</dbReference>
<evidence type="ECO:0000313" key="3">
    <source>
        <dbReference type="Proteomes" id="UP001597032"/>
    </source>
</evidence>
<protein>
    <submittedName>
        <fullName evidence="2">M14 family zinc carboxypeptidase</fullName>
    </submittedName>
</protein>
<keyword evidence="3" id="KW-1185">Reference proteome</keyword>
<dbReference type="GO" id="GO:0004180">
    <property type="term" value="F:carboxypeptidase activity"/>
    <property type="evidence" value="ECO:0007669"/>
    <property type="project" value="UniProtKB-KW"/>
</dbReference>
<accession>A0ABW2Z5Z1</accession>
<dbReference type="Pfam" id="PF00246">
    <property type="entry name" value="Peptidase_M14"/>
    <property type="match status" value="1"/>
</dbReference>
<dbReference type="Gene3D" id="3.40.630.10">
    <property type="entry name" value="Zn peptidases"/>
    <property type="match status" value="1"/>
</dbReference>
<name>A0ABW2Z5Z1_9FLAO</name>
<dbReference type="SUPFAM" id="SSF53187">
    <property type="entry name" value="Zn-dependent exopeptidases"/>
    <property type="match status" value="1"/>
</dbReference>
<dbReference type="Proteomes" id="UP001597032">
    <property type="component" value="Unassembled WGS sequence"/>
</dbReference>
<keyword evidence="2" id="KW-0645">Protease</keyword>
<feature type="domain" description="Peptidase M14" evidence="1">
    <location>
        <begin position="41"/>
        <end position="139"/>
    </location>
</feature>
<keyword evidence="2" id="KW-0121">Carboxypeptidase</keyword>
<keyword evidence="2" id="KW-0378">Hydrolase</keyword>
<comment type="caution">
    <text evidence="2">The sequence shown here is derived from an EMBL/GenBank/DDBJ whole genome shotgun (WGS) entry which is preliminary data.</text>
</comment>
<sequence length="370" mass="42965">MEEINIAHLENWYASNFESRLKGRRILFEDIEPLIKKVAPILKKEVIGYSTNNIPIYKLTIGKGSKKILTWSQMHGNESTGTKALFDLFNFLTNPSVQFNHIKSEILNNCTLQFIVMLNPDGAIKFTRENAENIDLNRDAVALKATESKILRNTLDNFNPKFCFNLHDQRSIFNVEGTKNPATISFLAPSEDKERTLTEGRKETMSVIVSMNELLQKYIPNQIGRYTDEFYPTATGDNFQKLGHNTILIEAGHYKNDYDREITRKYNFYAILQGLYFIAKSEKFENYQPYFKIPNNDKKFLDIIYKNIEIVENNKKKRVDIGIQLKFKVINGKFDIYKCIEIKGDLSNYFTYNTITADNINFKELKLSNS</sequence>
<evidence type="ECO:0000259" key="1">
    <source>
        <dbReference type="Pfam" id="PF00246"/>
    </source>
</evidence>
<evidence type="ECO:0000313" key="2">
    <source>
        <dbReference type="EMBL" id="MFD0762233.1"/>
    </source>
</evidence>
<organism evidence="2 3">
    <name type="scientific">Lutibacter aestuarii</name>
    <dbReference type="NCBI Taxonomy" id="861111"/>
    <lineage>
        <taxon>Bacteria</taxon>
        <taxon>Pseudomonadati</taxon>
        <taxon>Bacteroidota</taxon>
        <taxon>Flavobacteriia</taxon>
        <taxon>Flavobacteriales</taxon>
        <taxon>Flavobacteriaceae</taxon>
        <taxon>Lutibacter</taxon>
    </lineage>
</organism>
<dbReference type="InterPro" id="IPR000834">
    <property type="entry name" value="Peptidase_M14"/>
</dbReference>